<dbReference type="PANTHER" id="PTHR39344">
    <property type="entry name" value="UPF0182 PROTEIN SLL1060"/>
    <property type="match status" value="1"/>
</dbReference>
<keyword evidence="1 5" id="KW-1003">Cell membrane</keyword>
<keyword evidence="3 5" id="KW-1133">Transmembrane helix</keyword>
<organism evidence="7 8">
    <name type="scientific">Acidithrix ferrooxidans</name>
    <dbReference type="NCBI Taxonomy" id="1280514"/>
    <lineage>
        <taxon>Bacteria</taxon>
        <taxon>Bacillati</taxon>
        <taxon>Actinomycetota</taxon>
        <taxon>Acidimicrobiia</taxon>
        <taxon>Acidimicrobiales</taxon>
        <taxon>Acidimicrobiaceae</taxon>
        <taxon>Acidithrix</taxon>
    </lineage>
</organism>
<evidence type="ECO:0000313" key="7">
    <source>
        <dbReference type="EMBL" id="KJF15998.1"/>
    </source>
</evidence>
<dbReference type="Pfam" id="PF03699">
    <property type="entry name" value="UPF0182"/>
    <property type="match status" value="1"/>
</dbReference>
<dbReference type="Proteomes" id="UP000032360">
    <property type="component" value="Unassembled WGS sequence"/>
</dbReference>
<dbReference type="InterPro" id="IPR005372">
    <property type="entry name" value="UPF0182"/>
</dbReference>
<dbReference type="OrthoDB" id="9763654at2"/>
<dbReference type="PANTHER" id="PTHR39344:SF1">
    <property type="entry name" value="UPF0182 PROTEIN SLL1060"/>
    <property type="match status" value="1"/>
</dbReference>
<dbReference type="EMBL" id="JXYS01000104">
    <property type="protein sequence ID" value="KJF15998.1"/>
    <property type="molecule type" value="Genomic_DNA"/>
</dbReference>
<evidence type="ECO:0000256" key="2">
    <source>
        <dbReference type="ARBA" id="ARBA00022692"/>
    </source>
</evidence>
<feature type="region of interest" description="Disordered" evidence="6">
    <location>
        <begin position="960"/>
        <end position="979"/>
    </location>
</feature>
<reference evidence="7 8" key="1">
    <citation type="submission" date="2015-01" db="EMBL/GenBank/DDBJ databases">
        <title>Draft genome of the acidophilic iron oxidizer Acidithrix ferrooxidans strain Py-F3.</title>
        <authorList>
            <person name="Poehlein A."/>
            <person name="Eisen S."/>
            <person name="Schloemann M."/>
            <person name="Johnson B.D."/>
            <person name="Daniel R."/>
            <person name="Muehling M."/>
        </authorList>
    </citation>
    <scope>NUCLEOTIDE SEQUENCE [LARGE SCALE GENOMIC DNA]</scope>
    <source>
        <strain evidence="7 8">Py-F3</strain>
    </source>
</reference>
<sequence>MKRPPDLPITRKRLTKRQMIALIVAVVIIAVVLSLRGIAMFYTDYLWFRSVNLSSVWSKTLLTKVELTVVFDLIFFLGCFASLTVAEKVASSESQISPEEDLIRRFKSARRRVRILGRAGVSLLLALLVGSSATSQWRNWLLFQNSVSFNMKDPLFHKDASFYVFKLPFITFLVSWGFLALTVILLASLAFHYFNGGIRVQGQGQRVGPKVKAHLSLIVALMALLKAVGYYFQRYHLVTSTRGFVEGAGYTDVHAVLPALTLLVIISLASGGILIYNIRRRGWVLPIIAVGLWALMSVILGGIYPAVMQQFIVQPSQISKESPYIARNISATRYAFGLTKIKQSPFSYSQNLTSASLTSDLATLQAVRLWDPISPINTFNKLQDIRSYYQFNALAVDRYKISGVTTPVLLGVRELNQADLPSQSWVNLHLQFTHGYGAVLSPANAVKPDGNPKFAISDVPPVSAPGVTKITQPQVYYGLGNSSYVVGNTAQPEIDYQTQSGTSVETHYNGTGGVRLSSIVRRAAYALRYNDINLLISGLIRPNSRIIYRRNIQNMITTAAPFLHLDANPYPAIVNGRIVWIQDAYTTTSNFPYSQQGNNSALSTSSGLAGNFNYVRNSVKVVIDAYNGSMKFYVTDPRDPIIRSYESIFPGMFTPVSQAPAALVRHFRYPEDLLTVQATMYGYYHITNATAFYNAGDAWTLAQDPGTGPVTQALSTSIGQGTVAKFAPEYQLLKLPGQTKPTFNLLEPFVPVSQSGVQQNLSGFLVAGSDPSNYGQLTDFVTPRGQQIDGPALINARISATPAISQQISLLDQHGSQVSFGTTLMVPVGQSLLYIRPLYVASVQNSLPEIKQVIVVYGTQAAMEPTLAGALKDVFGTVLPGVQGANQLAAAASGTTTTVPGGTSQISPITGSNASSLIAQANQLYSQAQADLKAGNLGGYQSAVNEIGTILSQLHIAPTTTKASPTTTTAPKASASSSA</sequence>
<protein>
    <recommendedName>
        <fullName evidence="5">UPF0182 protein AXFE_31510</fullName>
    </recommendedName>
</protein>
<dbReference type="GO" id="GO:0005886">
    <property type="term" value="C:plasma membrane"/>
    <property type="evidence" value="ECO:0007669"/>
    <property type="project" value="UniProtKB-SubCell"/>
</dbReference>
<dbReference type="RefSeq" id="WP_052606822.1">
    <property type="nucleotide sequence ID" value="NZ_JXYS01000104.1"/>
</dbReference>
<dbReference type="PATRIC" id="fig|1280514.3.peg.4206"/>
<dbReference type="STRING" id="1280514.AXFE_31510"/>
<comment type="similarity">
    <text evidence="5">Belongs to the UPF0182 family.</text>
</comment>
<feature type="transmembrane region" description="Helical" evidence="5">
    <location>
        <begin position="283"/>
        <end position="307"/>
    </location>
</feature>
<dbReference type="GO" id="GO:0005576">
    <property type="term" value="C:extracellular region"/>
    <property type="evidence" value="ECO:0007669"/>
    <property type="project" value="TreeGrafter"/>
</dbReference>
<evidence type="ECO:0000313" key="8">
    <source>
        <dbReference type="Proteomes" id="UP000032360"/>
    </source>
</evidence>
<gene>
    <name evidence="7" type="ORF">AXFE_31510</name>
</gene>
<evidence type="ECO:0000256" key="4">
    <source>
        <dbReference type="ARBA" id="ARBA00023136"/>
    </source>
</evidence>
<feature type="transmembrane region" description="Helical" evidence="5">
    <location>
        <begin position="253"/>
        <end position="276"/>
    </location>
</feature>
<dbReference type="HAMAP" id="MF_01600">
    <property type="entry name" value="UPF0182"/>
    <property type="match status" value="1"/>
</dbReference>
<name>A0A0D8HDI9_9ACTN</name>
<keyword evidence="4 5" id="KW-0472">Membrane</keyword>
<evidence type="ECO:0000256" key="5">
    <source>
        <dbReference type="HAMAP-Rule" id="MF_01600"/>
    </source>
</evidence>
<evidence type="ECO:0000256" key="6">
    <source>
        <dbReference type="SAM" id="MobiDB-lite"/>
    </source>
</evidence>
<feature type="transmembrane region" description="Helical" evidence="5">
    <location>
        <begin position="67"/>
        <end position="86"/>
    </location>
</feature>
<dbReference type="AlphaFoldDB" id="A0A0D8HDI9"/>
<keyword evidence="2 5" id="KW-0812">Transmembrane</keyword>
<evidence type="ECO:0000256" key="3">
    <source>
        <dbReference type="ARBA" id="ARBA00022989"/>
    </source>
</evidence>
<keyword evidence="8" id="KW-1185">Reference proteome</keyword>
<comment type="caution">
    <text evidence="7">The sequence shown here is derived from an EMBL/GenBank/DDBJ whole genome shotgun (WGS) entry which is preliminary data.</text>
</comment>
<evidence type="ECO:0000256" key="1">
    <source>
        <dbReference type="ARBA" id="ARBA00022475"/>
    </source>
</evidence>
<feature type="transmembrane region" description="Helical" evidence="5">
    <location>
        <begin position="20"/>
        <end position="47"/>
    </location>
</feature>
<comment type="subcellular location">
    <subcellularLocation>
        <location evidence="5">Cell membrane</location>
        <topology evidence="5">Multi-pass membrane protein</topology>
    </subcellularLocation>
</comment>
<feature type="transmembrane region" description="Helical" evidence="5">
    <location>
        <begin position="215"/>
        <end position="233"/>
    </location>
</feature>
<proteinExistence type="inferred from homology"/>
<accession>A0A0D8HDI9</accession>
<feature type="transmembrane region" description="Helical" evidence="5">
    <location>
        <begin position="115"/>
        <end position="133"/>
    </location>
</feature>
<feature type="transmembrane region" description="Helical" evidence="5">
    <location>
        <begin position="169"/>
        <end position="194"/>
    </location>
</feature>